<dbReference type="InterPro" id="IPR011990">
    <property type="entry name" value="TPR-like_helical_dom_sf"/>
</dbReference>
<gene>
    <name evidence="4" type="ORF">QVD17_35096</name>
</gene>
<proteinExistence type="inferred from homology"/>
<accession>A0AAD8K0F0</accession>
<evidence type="ECO:0000256" key="1">
    <source>
        <dbReference type="ARBA" id="ARBA00007626"/>
    </source>
</evidence>
<dbReference type="GO" id="GO:0005739">
    <property type="term" value="C:mitochondrion"/>
    <property type="evidence" value="ECO:0007669"/>
    <property type="project" value="TreeGrafter"/>
</dbReference>
<evidence type="ECO:0000256" key="3">
    <source>
        <dbReference type="PROSITE-ProRule" id="PRU00708"/>
    </source>
</evidence>
<organism evidence="4 5">
    <name type="scientific">Tagetes erecta</name>
    <name type="common">African marigold</name>
    <dbReference type="NCBI Taxonomy" id="13708"/>
    <lineage>
        <taxon>Eukaryota</taxon>
        <taxon>Viridiplantae</taxon>
        <taxon>Streptophyta</taxon>
        <taxon>Embryophyta</taxon>
        <taxon>Tracheophyta</taxon>
        <taxon>Spermatophyta</taxon>
        <taxon>Magnoliopsida</taxon>
        <taxon>eudicotyledons</taxon>
        <taxon>Gunneridae</taxon>
        <taxon>Pentapetalae</taxon>
        <taxon>asterids</taxon>
        <taxon>campanulids</taxon>
        <taxon>Asterales</taxon>
        <taxon>Asteraceae</taxon>
        <taxon>Asteroideae</taxon>
        <taxon>Heliantheae alliance</taxon>
        <taxon>Tageteae</taxon>
        <taxon>Tagetes</taxon>
    </lineage>
</organism>
<feature type="repeat" description="PPR" evidence="3">
    <location>
        <begin position="263"/>
        <end position="297"/>
    </location>
</feature>
<dbReference type="GO" id="GO:0003729">
    <property type="term" value="F:mRNA binding"/>
    <property type="evidence" value="ECO:0007669"/>
    <property type="project" value="TreeGrafter"/>
</dbReference>
<feature type="repeat" description="PPR" evidence="3">
    <location>
        <begin position="468"/>
        <end position="502"/>
    </location>
</feature>
<feature type="repeat" description="PPR" evidence="3">
    <location>
        <begin position="333"/>
        <end position="367"/>
    </location>
</feature>
<feature type="repeat" description="PPR" evidence="3">
    <location>
        <begin position="814"/>
        <end position="848"/>
    </location>
</feature>
<feature type="repeat" description="PPR" evidence="3">
    <location>
        <begin position="433"/>
        <end position="467"/>
    </location>
</feature>
<evidence type="ECO:0008006" key="6">
    <source>
        <dbReference type="Google" id="ProtNLM"/>
    </source>
</evidence>
<dbReference type="InterPro" id="IPR002885">
    <property type="entry name" value="PPR_rpt"/>
</dbReference>
<feature type="repeat" description="PPR" evidence="3">
    <location>
        <begin position="849"/>
        <end position="883"/>
    </location>
</feature>
<feature type="repeat" description="PPR" evidence="3">
    <location>
        <begin position="709"/>
        <end position="743"/>
    </location>
</feature>
<sequence length="1022" mass="115446">MTLWKLLTSKPASSSSSQRNPGSLATFFKTGFNPTVKDYTSFLLGLFNLHKFRFITHFKSQLKSNQIDTDHISNSIFIVSQHIYDKAVGLEIEQTQTVGIMDALIHRFCVNEKDPERGFFVLQHYMKINGILPSSLTFCTLITSFSQQGKMDRVMEVMEMMSDGKYKYPFGISIEKPELAVWFYENVADLDMNLVAYTCLLTAYCRLKRFEKVSDLVCKIEKDGLAFDVVFYGCLVHEYFKVGIVSSALQKHKQMVEKKIEPDTISYTILINGFSKEGFVEKAVGFLHKMRKEEIKPNLITYTTIMLGFCKKGKLEEALNVFKVVENLGMEVDEFVYATLIDGYCRIYDFDNVFRLLDEMNKKGVHPSVVTYNTIINGLCKSGRTSEACEISRNISGDAITYSTLLQGYINEKDSTGLLETKKRLEEAGIQMDVIMCNVLIKALFLVGSFEDVYVIYKGMPKSGLVPNHVTFCTLIDGYCKFGRIEDALEVFDEFRMTSIDSAACYNSIINGLCKRSMIDIAIQVFVELNERGMSIDLGICRILLESILRTMGPQGILDFISKVENLGHDVFHTICNDALCYLCDESFSEFAINLYTFMRKNGFVLTMMSYNSLLELLLKDQKTCFNKISVCDFVKEIGIFEPKVSKIILNHLCLKDVRLAIKFLVSRTAKTQNLTLPVLFLEKLIKKGRIHDAFKLLMGSKERLPAMDVVDYTVLVNGLCKEGHIGKALEVCTLAKSNGITLNIVTYNTIIHGLCHQGCFVEAFRLFDSLEKINVIPSEITYSILIDSLSKEGYLLDAKIFFERMVLKNLKPNIRIYNSLINGYSKLGSLPEVLKIVDDLGKKGIKPDEFTVSVVISSYCKSGNMEGALEYYFDSKTSGFSPDLLGFFYLIRGLCSKGRMEESRSILREMLQTGKIVELLKKVDTGDETESVDSFLASLCDQGNIREAIMILDEIVRMCFPGWKKDDERELCVVGSEPLSSNHEDDDDFEAYYSLLASLCSKGELKKANTVAKLLTGFDGG</sequence>
<dbReference type="Gene3D" id="1.25.40.10">
    <property type="entry name" value="Tetratricopeptide repeat domain"/>
    <property type="match status" value="8"/>
</dbReference>
<keyword evidence="5" id="KW-1185">Reference proteome</keyword>
<dbReference type="Pfam" id="PF01535">
    <property type="entry name" value="PPR"/>
    <property type="match status" value="3"/>
</dbReference>
<dbReference type="PANTHER" id="PTHR47934">
    <property type="entry name" value="PENTATRICOPEPTIDE REPEAT-CONTAINING PROTEIN PET309, MITOCHONDRIAL"/>
    <property type="match status" value="1"/>
</dbReference>
<reference evidence="4" key="1">
    <citation type="journal article" date="2023" name="bioRxiv">
        <title>Improved chromosome-level genome assembly for marigold (Tagetes erecta).</title>
        <authorList>
            <person name="Jiang F."/>
            <person name="Yuan L."/>
            <person name="Wang S."/>
            <person name="Wang H."/>
            <person name="Xu D."/>
            <person name="Wang A."/>
            <person name="Fan W."/>
        </authorList>
    </citation>
    <scope>NUCLEOTIDE SEQUENCE</scope>
    <source>
        <strain evidence="4">WSJ</strain>
        <tissue evidence="4">Leaf</tissue>
    </source>
</reference>
<feature type="repeat" description="PPR" evidence="3">
    <location>
        <begin position="779"/>
        <end position="813"/>
    </location>
</feature>
<feature type="repeat" description="PPR" evidence="3">
    <location>
        <begin position="744"/>
        <end position="778"/>
    </location>
</feature>
<comment type="caution">
    <text evidence="4">The sequence shown here is derived from an EMBL/GenBank/DDBJ whole genome shotgun (WGS) entry which is preliminary data.</text>
</comment>
<keyword evidence="2" id="KW-0677">Repeat</keyword>
<dbReference type="Pfam" id="PF13041">
    <property type="entry name" value="PPR_2"/>
    <property type="match status" value="4"/>
</dbReference>
<feature type="repeat" description="PPR" evidence="3">
    <location>
        <begin position="228"/>
        <end position="262"/>
    </location>
</feature>
<dbReference type="PANTHER" id="PTHR47934:SF6">
    <property type="entry name" value="MITOCHONDRIAL GROUP I INTRON SPLICING FACTOR CCM1-RELATED"/>
    <property type="match status" value="1"/>
</dbReference>
<comment type="similarity">
    <text evidence="1">Belongs to the PPR family. P subfamily.</text>
</comment>
<dbReference type="EMBL" id="JAUHHV010000009">
    <property type="protein sequence ID" value="KAK1413324.1"/>
    <property type="molecule type" value="Genomic_DNA"/>
</dbReference>
<dbReference type="GO" id="GO:0006396">
    <property type="term" value="P:RNA processing"/>
    <property type="evidence" value="ECO:0007669"/>
    <property type="project" value="TreeGrafter"/>
</dbReference>
<evidence type="ECO:0000313" key="4">
    <source>
        <dbReference type="EMBL" id="KAK1413324.1"/>
    </source>
</evidence>
<dbReference type="GO" id="GO:0007005">
    <property type="term" value="P:mitochondrion organization"/>
    <property type="evidence" value="ECO:0007669"/>
    <property type="project" value="TreeGrafter"/>
</dbReference>
<evidence type="ECO:0000313" key="5">
    <source>
        <dbReference type="Proteomes" id="UP001229421"/>
    </source>
</evidence>
<protein>
    <recommendedName>
        <fullName evidence="6">Pentatricopeptide repeat-containing protein</fullName>
    </recommendedName>
</protein>
<evidence type="ECO:0000256" key="2">
    <source>
        <dbReference type="ARBA" id="ARBA00022737"/>
    </source>
</evidence>
<dbReference type="InterPro" id="IPR051114">
    <property type="entry name" value="Mito_RNA_Proc_CCM1"/>
</dbReference>
<feature type="repeat" description="PPR" evidence="3">
    <location>
        <begin position="193"/>
        <end position="227"/>
    </location>
</feature>
<feature type="repeat" description="PPR" evidence="3">
    <location>
        <begin position="368"/>
        <end position="402"/>
    </location>
</feature>
<dbReference type="Pfam" id="PF12854">
    <property type="entry name" value="PPR_1"/>
    <property type="match status" value="2"/>
</dbReference>
<dbReference type="NCBIfam" id="TIGR00756">
    <property type="entry name" value="PPR"/>
    <property type="match status" value="14"/>
</dbReference>
<dbReference type="PROSITE" id="PS51375">
    <property type="entry name" value="PPR"/>
    <property type="match status" value="14"/>
</dbReference>
<dbReference type="Proteomes" id="UP001229421">
    <property type="component" value="Unassembled WGS sequence"/>
</dbReference>
<name>A0AAD8K0F0_TARER</name>
<feature type="repeat" description="PPR" evidence="3">
    <location>
        <begin position="298"/>
        <end position="332"/>
    </location>
</feature>
<feature type="repeat" description="PPR" evidence="3">
    <location>
        <begin position="884"/>
        <end position="918"/>
    </location>
</feature>
<dbReference type="Pfam" id="PF13812">
    <property type="entry name" value="PPR_3"/>
    <property type="match status" value="1"/>
</dbReference>
<dbReference type="AlphaFoldDB" id="A0AAD8K0F0"/>